<dbReference type="OrthoDB" id="206201at2759"/>
<feature type="signal peptide" evidence="6">
    <location>
        <begin position="1"/>
        <end position="20"/>
    </location>
</feature>
<keyword evidence="6" id="KW-0732">Signal</keyword>
<keyword evidence="4 5" id="KW-0720">Serine protease</keyword>
<keyword evidence="9" id="KW-1185">Reference proteome</keyword>
<reference evidence="8 9" key="1">
    <citation type="submission" date="2016-08" db="EMBL/GenBank/DDBJ databases">
        <title>Genomes of anaerobic fungi encode conserved fungal cellulosomes for biomass hydrolysis.</title>
        <authorList>
            <consortium name="DOE Joint Genome Institute"/>
            <person name="Haitjema C.H."/>
            <person name="Gilmore S.P."/>
            <person name="Henske J.K."/>
            <person name="Solomon K.V."/>
            <person name="De Groot R."/>
            <person name="Kuo A."/>
            <person name="Mondo S.J."/>
            <person name="Salamov A.A."/>
            <person name="Labutti K."/>
            <person name="Zhao Z."/>
            <person name="Chiniquy J."/>
            <person name="Barry K."/>
            <person name="Brewer H.M."/>
            <person name="Purvine S.O."/>
            <person name="Wright A.T."/>
            <person name="Boxma B."/>
            <person name="Van Alen T."/>
            <person name="Hackstein J.H."/>
            <person name="Baker S.E."/>
            <person name="Grigoriev I.V."/>
            <person name="O'Malley M.A."/>
        </authorList>
    </citation>
    <scope>NUCLEOTIDE SEQUENCE [LARGE SCALE GENOMIC DNA]</scope>
    <source>
        <strain evidence="9">finn</strain>
    </source>
</reference>
<evidence type="ECO:0000256" key="4">
    <source>
        <dbReference type="ARBA" id="ARBA00022825"/>
    </source>
</evidence>
<evidence type="ECO:0000256" key="5">
    <source>
        <dbReference type="PROSITE-ProRule" id="PRU01240"/>
    </source>
</evidence>
<dbReference type="EMBL" id="MCFH01000015">
    <property type="protein sequence ID" value="ORX52632.1"/>
    <property type="molecule type" value="Genomic_DNA"/>
</dbReference>
<dbReference type="Pfam" id="PF00082">
    <property type="entry name" value="Peptidase_S8"/>
    <property type="match status" value="1"/>
</dbReference>
<dbReference type="InterPro" id="IPR050131">
    <property type="entry name" value="Peptidase_S8_subtilisin-like"/>
</dbReference>
<dbReference type="CDD" id="cd00035">
    <property type="entry name" value="ChtBD1"/>
    <property type="match status" value="1"/>
</dbReference>
<dbReference type="PROSITE" id="PS51892">
    <property type="entry name" value="SUBTILASE"/>
    <property type="match status" value="1"/>
</dbReference>
<sequence length="543" mass="60907">MKNFYILSILVIFLINSVFSNKIENNDEGFYMIYIRDPSEENHNKKRQEISDNVEATINEIHNLIVGNFNTYKNVTVLEEMEEESNLRKRDDSENTEIDYGESPFIYPIANVNDKTILYSYLTGDLVDTIREFPDVLGFEKDFVYQAEAHYSYNRVLKHTGWSDLLVRKETPFHLSSISQGEYSSKFVEEYDTSYYYPVTAGTDVDVFIFDQDFNFNHPNFSNTNREARCLLSVDKSKVTEINSKICGNKDSSVNHGSKVAAVIAGTTDGVAKKANIYGINFKEFTAANEVAALQYIKKKYLRANKAIFNFSYGGYKYSSQVEGEYSSEQEIINSLAQVGAVFVASAGNDGTLVNDVKNDLYHLPSQFNNVISVGGVNSETSSNIQYIYRAKLSNYGNGIDIFAPFDFSIAYRTMDDKTNMRSNPSGTSYSSAIVSGVAALFMGENIGKTFNTSIMLKNYLQKYGQENRVQNITYDTPGLFVNNGKLIVYSMNGVYNGCGIHAGESKCSDNKCCSILGYCQKYGTSSCKIDNGCQTLYGTCTK</sequence>
<evidence type="ECO:0000256" key="6">
    <source>
        <dbReference type="SAM" id="SignalP"/>
    </source>
</evidence>
<dbReference type="AlphaFoldDB" id="A0A1Y1VCD5"/>
<dbReference type="GO" id="GO:0005615">
    <property type="term" value="C:extracellular space"/>
    <property type="evidence" value="ECO:0007669"/>
    <property type="project" value="TreeGrafter"/>
</dbReference>
<keyword evidence="2 5" id="KW-0645">Protease</keyword>
<dbReference type="InterPro" id="IPR000209">
    <property type="entry name" value="Peptidase_S8/S53_dom"/>
</dbReference>
<dbReference type="PANTHER" id="PTHR43806">
    <property type="entry name" value="PEPTIDASE S8"/>
    <property type="match status" value="1"/>
</dbReference>
<accession>A0A1Y1VCD5</accession>
<dbReference type="InterPro" id="IPR036852">
    <property type="entry name" value="Peptidase_S8/S53_dom_sf"/>
</dbReference>
<gene>
    <name evidence="8" type="ORF">BCR36DRAFT_582565</name>
</gene>
<feature type="domain" description="Peptidase S8/S53" evidence="7">
    <location>
        <begin position="203"/>
        <end position="446"/>
    </location>
</feature>
<evidence type="ECO:0000256" key="2">
    <source>
        <dbReference type="ARBA" id="ARBA00022670"/>
    </source>
</evidence>
<name>A0A1Y1VCD5_9FUNG</name>
<dbReference type="PANTHER" id="PTHR43806:SF11">
    <property type="entry name" value="CEREVISIN-RELATED"/>
    <property type="match status" value="1"/>
</dbReference>
<dbReference type="Proteomes" id="UP000193719">
    <property type="component" value="Unassembled WGS sequence"/>
</dbReference>
<keyword evidence="3 5" id="KW-0378">Hydrolase</keyword>
<evidence type="ECO:0000313" key="8">
    <source>
        <dbReference type="EMBL" id="ORX52632.1"/>
    </source>
</evidence>
<dbReference type="GO" id="GO:0006508">
    <property type="term" value="P:proteolysis"/>
    <property type="evidence" value="ECO:0007669"/>
    <property type="project" value="UniProtKB-KW"/>
</dbReference>
<feature type="active site" description="Charge relay system" evidence="5">
    <location>
        <position position="429"/>
    </location>
</feature>
<feature type="active site" description="Charge relay system" evidence="5">
    <location>
        <position position="211"/>
    </location>
</feature>
<feature type="chain" id="PRO_5012801869" evidence="6">
    <location>
        <begin position="21"/>
        <end position="543"/>
    </location>
</feature>
<dbReference type="Gene3D" id="3.40.50.200">
    <property type="entry name" value="Peptidase S8/S53 domain"/>
    <property type="match status" value="1"/>
</dbReference>
<dbReference type="PRINTS" id="PR00723">
    <property type="entry name" value="SUBTILISIN"/>
</dbReference>
<evidence type="ECO:0000256" key="3">
    <source>
        <dbReference type="ARBA" id="ARBA00022801"/>
    </source>
</evidence>
<dbReference type="GO" id="GO:0004252">
    <property type="term" value="F:serine-type endopeptidase activity"/>
    <property type="evidence" value="ECO:0007669"/>
    <property type="project" value="UniProtKB-UniRule"/>
</dbReference>
<proteinExistence type="inferred from homology"/>
<reference evidence="8 9" key="2">
    <citation type="submission" date="2016-08" db="EMBL/GenBank/DDBJ databases">
        <title>Pervasive Adenine N6-methylation of Active Genes in Fungi.</title>
        <authorList>
            <consortium name="DOE Joint Genome Institute"/>
            <person name="Mondo S.J."/>
            <person name="Dannebaum R.O."/>
            <person name="Kuo R.C."/>
            <person name="Labutti K."/>
            <person name="Haridas S."/>
            <person name="Kuo A."/>
            <person name="Salamov A."/>
            <person name="Ahrendt S.R."/>
            <person name="Lipzen A."/>
            <person name="Sullivan W."/>
            <person name="Andreopoulos W.B."/>
            <person name="Clum A."/>
            <person name="Lindquist E."/>
            <person name="Daum C."/>
            <person name="Ramamoorthy G.K."/>
            <person name="Gryganskyi A."/>
            <person name="Culley D."/>
            <person name="Magnuson J.K."/>
            <person name="James T.Y."/>
            <person name="O'Malley M.A."/>
            <person name="Stajich J.E."/>
            <person name="Spatafora J.W."/>
            <person name="Visel A."/>
            <person name="Grigoriev I.V."/>
        </authorList>
    </citation>
    <scope>NUCLEOTIDE SEQUENCE [LARGE SCALE GENOMIC DNA]</scope>
    <source>
        <strain evidence="9">finn</strain>
    </source>
</reference>
<dbReference type="STRING" id="1754191.A0A1Y1VCD5"/>
<comment type="caution">
    <text evidence="8">The sequence shown here is derived from an EMBL/GenBank/DDBJ whole genome shotgun (WGS) entry which is preliminary data.</text>
</comment>
<dbReference type="InterPro" id="IPR015500">
    <property type="entry name" value="Peptidase_S8_subtilisin-rel"/>
</dbReference>
<organism evidence="8 9">
    <name type="scientific">Piromyces finnis</name>
    <dbReference type="NCBI Taxonomy" id="1754191"/>
    <lineage>
        <taxon>Eukaryota</taxon>
        <taxon>Fungi</taxon>
        <taxon>Fungi incertae sedis</taxon>
        <taxon>Chytridiomycota</taxon>
        <taxon>Chytridiomycota incertae sedis</taxon>
        <taxon>Neocallimastigomycetes</taxon>
        <taxon>Neocallimastigales</taxon>
        <taxon>Neocallimastigaceae</taxon>
        <taxon>Piromyces</taxon>
    </lineage>
</organism>
<comment type="similarity">
    <text evidence="1 5">Belongs to the peptidase S8 family.</text>
</comment>
<protein>
    <submittedName>
        <fullName evidence="8">Subtilisin-like protein</fullName>
    </submittedName>
</protein>
<feature type="active site" description="Charge relay system" evidence="5">
    <location>
        <position position="256"/>
    </location>
</feature>
<dbReference type="SUPFAM" id="SSF52743">
    <property type="entry name" value="Subtilisin-like"/>
    <property type="match status" value="1"/>
</dbReference>
<evidence type="ECO:0000313" key="9">
    <source>
        <dbReference type="Proteomes" id="UP000193719"/>
    </source>
</evidence>
<evidence type="ECO:0000256" key="1">
    <source>
        <dbReference type="ARBA" id="ARBA00011073"/>
    </source>
</evidence>
<evidence type="ECO:0000259" key="7">
    <source>
        <dbReference type="Pfam" id="PF00082"/>
    </source>
</evidence>